<sequence>MGNIRTLIGTLPLLLAGSLAGAATVWAPIACGCAAPWQAIAWQLGRNDLRSADELDPKVIADGIIATWRGKPVRAWDLPVATSSEDCVDAASRQAITCTWWIWESPVGKRGFGVVVFADADGVFEDVHVERIEWLAPVPGDGS</sequence>
<dbReference type="Proteomes" id="UP000029391">
    <property type="component" value="Unassembled WGS sequence"/>
</dbReference>
<evidence type="ECO:0000256" key="1">
    <source>
        <dbReference type="SAM" id="SignalP"/>
    </source>
</evidence>
<protein>
    <submittedName>
        <fullName evidence="2">Uncharacterized protein</fullName>
    </submittedName>
</protein>
<keyword evidence="3" id="KW-1185">Reference proteome</keyword>
<evidence type="ECO:0000313" key="3">
    <source>
        <dbReference type="Proteomes" id="UP000029391"/>
    </source>
</evidence>
<gene>
    <name evidence="2" type="ORF">P873_13745</name>
</gene>
<evidence type="ECO:0000313" key="2">
    <source>
        <dbReference type="EMBL" id="KFN48715.1"/>
    </source>
</evidence>
<accession>A0A091BWJ3</accession>
<name>A0A091BWJ3_9GAMM</name>
<dbReference type="RefSeq" id="WP_026817584.1">
    <property type="nucleotide sequence ID" value="NZ_AUFF01000012.1"/>
</dbReference>
<organism evidence="2 3">
    <name type="scientific">Arenimonas composti TR7-09 = DSM 18010</name>
    <dbReference type="NCBI Taxonomy" id="1121013"/>
    <lineage>
        <taxon>Bacteria</taxon>
        <taxon>Pseudomonadati</taxon>
        <taxon>Pseudomonadota</taxon>
        <taxon>Gammaproteobacteria</taxon>
        <taxon>Lysobacterales</taxon>
        <taxon>Lysobacteraceae</taxon>
        <taxon>Arenimonas</taxon>
    </lineage>
</organism>
<dbReference type="PROSITE" id="PS51257">
    <property type="entry name" value="PROKAR_LIPOPROTEIN"/>
    <property type="match status" value="1"/>
</dbReference>
<feature type="chain" id="PRO_5001871640" evidence="1">
    <location>
        <begin position="23"/>
        <end position="143"/>
    </location>
</feature>
<comment type="caution">
    <text evidence="2">The sequence shown here is derived from an EMBL/GenBank/DDBJ whole genome shotgun (WGS) entry which is preliminary data.</text>
</comment>
<keyword evidence="1" id="KW-0732">Signal</keyword>
<feature type="signal peptide" evidence="1">
    <location>
        <begin position="1"/>
        <end position="22"/>
    </location>
</feature>
<dbReference type="OrthoDB" id="9980528at2"/>
<dbReference type="EMBL" id="AWXU01000049">
    <property type="protein sequence ID" value="KFN48715.1"/>
    <property type="molecule type" value="Genomic_DNA"/>
</dbReference>
<reference evidence="2 3" key="1">
    <citation type="submission" date="2013-09" db="EMBL/GenBank/DDBJ databases">
        <title>Genome sequencing of Arenimonas composti.</title>
        <authorList>
            <person name="Chen F."/>
            <person name="Wang G."/>
        </authorList>
    </citation>
    <scope>NUCLEOTIDE SEQUENCE [LARGE SCALE GENOMIC DNA]</scope>
    <source>
        <strain evidence="2 3">TR7-09</strain>
    </source>
</reference>
<dbReference type="AlphaFoldDB" id="A0A091BWJ3"/>
<proteinExistence type="predicted"/>